<name>A0A7I7PK49_9MYCO</name>
<evidence type="ECO:0000259" key="3">
    <source>
        <dbReference type="PROSITE" id="PS00622"/>
    </source>
</evidence>
<dbReference type="PROSITE" id="PS00622">
    <property type="entry name" value="HTH_LUXR_1"/>
    <property type="match status" value="1"/>
</dbReference>
<dbReference type="InterPro" id="IPR000792">
    <property type="entry name" value="Tscrpt_reg_LuxR_C"/>
</dbReference>
<dbReference type="Pfam" id="PF00196">
    <property type="entry name" value="GerE"/>
    <property type="match status" value="1"/>
</dbReference>
<dbReference type="AlphaFoldDB" id="A0A7I7PK49"/>
<dbReference type="GO" id="GO:0004016">
    <property type="term" value="F:adenylate cyclase activity"/>
    <property type="evidence" value="ECO:0007669"/>
    <property type="project" value="TreeGrafter"/>
</dbReference>
<dbReference type="InterPro" id="IPR011990">
    <property type="entry name" value="TPR-like_helical_dom_sf"/>
</dbReference>
<feature type="domain" description="HTH luxR-type" evidence="3">
    <location>
        <begin position="832"/>
        <end position="859"/>
    </location>
</feature>
<dbReference type="Proteomes" id="UP000466894">
    <property type="component" value="Chromosome"/>
</dbReference>
<dbReference type="SMART" id="SM00421">
    <property type="entry name" value="HTH_LUXR"/>
    <property type="match status" value="1"/>
</dbReference>
<evidence type="ECO:0000313" key="4">
    <source>
        <dbReference type="EMBL" id="BBY08998.1"/>
    </source>
</evidence>
<dbReference type="Pfam" id="PF13191">
    <property type="entry name" value="AAA_16"/>
    <property type="match status" value="1"/>
</dbReference>
<evidence type="ECO:0000313" key="5">
    <source>
        <dbReference type="Proteomes" id="UP000466894"/>
    </source>
</evidence>
<keyword evidence="2" id="KW-0067">ATP-binding</keyword>
<dbReference type="Gene3D" id="1.10.10.10">
    <property type="entry name" value="Winged helix-like DNA-binding domain superfamily/Winged helix DNA-binding domain"/>
    <property type="match status" value="1"/>
</dbReference>
<proteinExistence type="predicted"/>
<accession>A0A7I7PK49</accession>
<keyword evidence="1" id="KW-0547">Nucleotide-binding</keyword>
<sequence length="880" mass="93299">MHGYSRRVISGDPLTGRESELKVIRRALSGFGNCSGVVIAGAAGVGKTRLAREVLARAAAAGDRTNWIAGTESARPLPLGAFAALLTDAIADPLPNVRRVINTFVAQQNRTRVLIGVDDAHLLDGLSAHVVHQLASTRGVRLVVTVRTGADEPDAVTALWKDELLMRLNLGPLSAEATRSLIESSVGGSVDARSAERFWQLTGGNALFLRQLLADQIEAGRMRQVAGVWMWDGDVAVSPNLSDMLGRQLSRMSPGVARVVDTLSQCEPLGVEVLCDLVRRRDLESAEQMHLVTVERAGSERLARLAHPLFGELRRATAGELYLSKIRGRLARRLGQEVDRDMRATVRRALLTLDSDLDPDPDLYLTAARYAMMLLDPDAAERFAAAAAACDAPDAAPMRAMTLVLLGRGEQAEEVLRGVCESGREDTHRWSTIRAANLIWMLGRPKEAEAILDDLAAATESPSEGNARIAIEACVDAVSARCAAAEEKARAALGSGKLSDFHAMMASIALVMAMGALGHVDDLSVVAERAIDRAIAAFESSPMRFWFGAVHARACRLTGRIDECVQSAQRISDSARDVPGLAYANLAFLLGHAELVRGSVANAVGLLREARAGVQKHGATTGLRPASCFGLAEAHAKLGQVAAAEEALADTQRFVPAEYLFMQTALSLATGWTLAAKGFLSDAIAAAHEAGIEARERGQPTHELACLQAAAQWGDASDANRARELADALSLPLANIVAQHAKSLLAGDGEGLLAASSGYRAIGDRAAAADAAAQAAAVFTGGQQRQRGLYAGAIARELADECGGLCTPALHSMVGLPLKGRQREVVELAVAGLSNREIAERLVMSVRTVEGHLYRACQRVGVSTRDELSTVIRAGAADEG</sequence>
<organism evidence="4 5">
    <name type="scientific">Mycobacterium noviomagense</name>
    <dbReference type="NCBI Taxonomy" id="459858"/>
    <lineage>
        <taxon>Bacteria</taxon>
        <taxon>Bacillati</taxon>
        <taxon>Actinomycetota</taxon>
        <taxon>Actinomycetes</taxon>
        <taxon>Mycobacteriales</taxon>
        <taxon>Mycobacteriaceae</taxon>
        <taxon>Mycobacterium</taxon>
    </lineage>
</organism>
<dbReference type="SUPFAM" id="SSF46894">
    <property type="entry name" value="C-terminal effector domain of the bipartite response regulators"/>
    <property type="match status" value="1"/>
</dbReference>
<dbReference type="GO" id="GO:0005737">
    <property type="term" value="C:cytoplasm"/>
    <property type="evidence" value="ECO:0007669"/>
    <property type="project" value="TreeGrafter"/>
</dbReference>
<dbReference type="InterPro" id="IPR027417">
    <property type="entry name" value="P-loop_NTPase"/>
</dbReference>
<dbReference type="InterPro" id="IPR036388">
    <property type="entry name" value="WH-like_DNA-bd_sf"/>
</dbReference>
<dbReference type="PANTHER" id="PTHR16305">
    <property type="entry name" value="TESTICULAR SOLUBLE ADENYLYL CYCLASE"/>
    <property type="match status" value="1"/>
</dbReference>
<evidence type="ECO:0000256" key="1">
    <source>
        <dbReference type="ARBA" id="ARBA00022741"/>
    </source>
</evidence>
<dbReference type="InterPro" id="IPR016032">
    <property type="entry name" value="Sig_transdc_resp-reg_C-effctor"/>
</dbReference>
<dbReference type="Gene3D" id="1.25.40.10">
    <property type="entry name" value="Tetratricopeptide repeat domain"/>
    <property type="match status" value="1"/>
</dbReference>
<dbReference type="PANTHER" id="PTHR16305:SF35">
    <property type="entry name" value="TRANSCRIPTIONAL ACTIVATOR DOMAIN"/>
    <property type="match status" value="1"/>
</dbReference>
<dbReference type="SUPFAM" id="SSF52540">
    <property type="entry name" value="P-loop containing nucleoside triphosphate hydrolases"/>
    <property type="match status" value="1"/>
</dbReference>
<dbReference type="GO" id="GO:0003677">
    <property type="term" value="F:DNA binding"/>
    <property type="evidence" value="ECO:0007669"/>
    <property type="project" value="InterPro"/>
</dbReference>
<dbReference type="GO" id="GO:0006355">
    <property type="term" value="P:regulation of DNA-templated transcription"/>
    <property type="evidence" value="ECO:0007669"/>
    <property type="project" value="InterPro"/>
</dbReference>
<evidence type="ECO:0000256" key="2">
    <source>
        <dbReference type="ARBA" id="ARBA00022840"/>
    </source>
</evidence>
<protein>
    <submittedName>
        <fullName evidence="4">Transcriptional regulator</fullName>
    </submittedName>
</protein>
<dbReference type="SUPFAM" id="SSF48452">
    <property type="entry name" value="TPR-like"/>
    <property type="match status" value="1"/>
</dbReference>
<dbReference type="InterPro" id="IPR041664">
    <property type="entry name" value="AAA_16"/>
</dbReference>
<gene>
    <name evidence="4" type="ORF">MNVI_43160</name>
</gene>
<dbReference type="EMBL" id="AP022583">
    <property type="protein sequence ID" value="BBY08998.1"/>
    <property type="molecule type" value="Genomic_DNA"/>
</dbReference>
<dbReference type="PRINTS" id="PR00038">
    <property type="entry name" value="HTHLUXR"/>
</dbReference>
<dbReference type="CDD" id="cd06170">
    <property type="entry name" value="LuxR_C_like"/>
    <property type="match status" value="1"/>
</dbReference>
<reference evidence="4 5" key="1">
    <citation type="journal article" date="2019" name="Emerg. Microbes Infect.">
        <title>Comprehensive subspecies identification of 175 nontuberculous mycobacteria species based on 7547 genomic profiles.</title>
        <authorList>
            <person name="Matsumoto Y."/>
            <person name="Kinjo T."/>
            <person name="Motooka D."/>
            <person name="Nabeya D."/>
            <person name="Jung N."/>
            <person name="Uechi K."/>
            <person name="Horii T."/>
            <person name="Iida T."/>
            <person name="Fujita J."/>
            <person name="Nakamura S."/>
        </authorList>
    </citation>
    <scope>NUCLEOTIDE SEQUENCE [LARGE SCALE GENOMIC DNA]</scope>
    <source>
        <strain evidence="4 5">JCM 16367</strain>
    </source>
</reference>
<dbReference type="GO" id="GO:0005524">
    <property type="term" value="F:ATP binding"/>
    <property type="evidence" value="ECO:0007669"/>
    <property type="project" value="UniProtKB-KW"/>
</dbReference>
<dbReference type="KEGG" id="mnv:MNVI_43160"/>
<dbReference type="Gene3D" id="3.40.50.300">
    <property type="entry name" value="P-loop containing nucleotide triphosphate hydrolases"/>
    <property type="match status" value="1"/>
</dbReference>